<dbReference type="InterPro" id="IPR000014">
    <property type="entry name" value="PAS"/>
</dbReference>
<dbReference type="PROSITE" id="PS50883">
    <property type="entry name" value="EAL"/>
    <property type="match status" value="1"/>
</dbReference>
<name>A0A7W2IUM4_9VIBR</name>
<dbReference type="PROSITE" id="PS50887">
    <property type="entry name" value="GGDEF"/>
    <property type="match status" value="1"/>
</dbReference>
<evidence type="ECO:0000259" key="3">
    <source>
        <dbReference type="PROSITE" id="PS50883"/>
    </source>
</evidence>
<comment type="caution">
    <text evidence="5">The sequence shown here is derived from an EMBL/GenBank/DDBJ whole genome shotgun (WGS) entry which is preliminary data.</text>
</comment>
<dbReference type="InterPro" id="IPR029016">
    <property type="entry name" value="GAF-like_dom_sf"/>
</dbReference>
<gene>
    <name evidence="5" type="ORF">H2O73_12740</name>
</gene>
<dbReference type="SMART" id="SM00267">
    <property type="entry name" value="GGDEF"/>
    <property type="match status" value="1"/>
</dbReference>
<dbReference type="CDD" id="cd01948">
    <property type="entry name" value="EAL"/>
    <property type="match status" value="1"/>
</dbReference>
<evidence type="ECO:0000259" key="1">
    <source>
        <dbReference type="PROSITE" id="PS50112"/>
    </source>
</evidence>
<dbReference type="SMART" id="SM00052">
    <property type="entry name" value="EAL"/>
    <property type="match status" value="1"/>
</dbReference>
<dbReference type="InterPro" id="IPR043128">
    <property type="entry name" value="Rev_trsase/Diguanyl_cyclase"/>
</dbReference>
<dbReference type="Gene3D" id="3.30.450.20">
    <property type="entry name" value="PAS domain"/>
    <property type="match status" value="1"/>
</dbReference>
<dbReference type="InterPro" id="IPR013767">
    <property type="entry name" value="PAS_fold"/>
</dbReference>
<reference evidence="5 6" key="1">
    <citation type="submission" date="2020-07" db="EMBL/GenBank/DDBJ databases">
        <title>Vibrio marinisediminis sp. nov., isolated from marine sediment.</title>
        <authorList>
            <person name="Ji X."/>
        </authorList>
    </citation>
    <scope>NUCLEOTIDE SEQUENCE [LARGE SCALE GENOMIC DNA]</scope>
    <source>
        <strain evidence="5 6">404</strain>
    </source>
</reference>
<evidence type="ECO:0000313" key="5">
    <source>
        <dbReference type="EMBL" id="MBA5763222.1"/>
    </source>
</evidence>
<dbReference type="SUPFAM" id="SSF55073">
    <property type="entry name" value="Nucleotide cyclase"/>
    <property type="match status" value="1"/>
</dbReference>
<evidence type="ECO:0000259" key="2">
    <source>
        <dbReference type="PROSITE" id="PS50113"/>
    </source>
</evidence>
<dbReference type="GO" id="GO:0006355">
    <property type="term" value="P:regulation of DNA-templated transcription"/>
    <property type="evidence" value="ECO:0007669"/>
    <property type="project" value="InterPro"/>
</dbReference>
<dbReference type="SUPFAM" id="SSF55785">
    <property type="entry name" value="PYP-like sensor domain (PAS domain)"/>
    <property type="match status" value="1"/>
</dbReference>
<dbReference type="CDD" id="cd00130">
    <property type="entry name" value="PAS"/>
    <property type="match status" value="1"/>
</dbReference>
<proteinExistence type="predicted"/>
<dbReference type="Gene3D" id="3.20.20.450">
    <property type="entry name" value="EAL domain"/>
    <property type="match status" value="1"/>
</dbReference>
<dbReference type="NCBIfam" id="TIGR00229">
    <property type="entry name" value="sensory_box"/>
    <property type="match status" value="1"/>
</dbReference>
<dbReference type="SUPFAM" id="SSF141868">
    <property type="entry name" value="EAL domain-like"/>
    <property type="match status" value="1"/>
</dbReference>
<protein>
    <submittedName>
        <fullName evidence="5">EAL domain-containing protein</fullName>
    </submittedName>
</protein>
<dbReference type="Gene3D" id="3.30.450.40">
    <property type="match status" value="1"/>
</dbReference>
<dbReference type="InterPro" id="IPR035919">
    <property type="entry name" value="EAL_sf"/>
</dbReference>
<dbReference type="Pfam" id="PF00563">
    <property type="entry name" value="EAL"/>
    <property type="match status" value="1"/>
</dbReference>
<dbReference type="InterPro" id="IPR000160">
    <property type="entry name" value="GGDEF_dom"/>
</dbReference>
<feature type="domain" description="EAL" evidence="3">
    <location>
        <begin position="573"/>
        <end position="827"/>
    </location>
</feature>
<evidence type="ECO:0000313" key="6">
    <source>
        <dbReference type="Proteomes" id="UP000571701"/>
    </source>
</evidence>
<dbReference type="PROSITE" id="PS50112">
    <property type="entry name" value="PAS"/>
    <property type="match status" value="1"/>
</dbReference>
<organism evidence="5 6">
    <name type="scientific">Vibrio marinisediminis</name>
    <dbReference type="NCBI Taxonomy" id="2758441"/>
    <lineage>
        <taxon>Bacteria</taxon>
        <taxon>Pseudomonadati</taxon>
        <taxon>Pseudomonadota</taxon>
        <taxon>Gammaproteobacteria</taxon>
        <taxon>Vibrionales</taxon>
        <taxon>Vibrionaceae</taxon>
        <taxon>Vibrio</taxon>
    </lineage>
</organism>
<accession>A0A7W2IUM4</accession>
<dbReference type="PROSITE" id="PS50113">
    <property type="entry name" value="PAC"/>
    <property type="match status" value="1"/>
</dbReference>
<dbReference type="InterPro" id="IPR000700">
    <property type="entry name" value="PAS-assoc_C"/>
</dbReference>
<dbReference type="PANTHER" id="PTHR44757">
    <property type="entry name" value="DIGUANYLATE CYCLASE DGCP"/>
    <property type="match status" value="1"/>
</dbReference>
<dbReference type="SUPFAM" id="SSF55781">
    <property type="entry name" value="GAF domain-like"/>
    <property type="match status" value="1"/>
</dbReference>
<dbReference type="InterPro" id="IPR029787">
    <property type="entry name" value="Nucleotide_cyclase"/>
</dbReference>
<dbReference type="InterPro" id="IPR035965">
    <property type="entry name" value="PAS-like_dom_sf"/>
</dbReference>
<dbReference type="Pfam" id="PF00990">
    <property type="entry name" value="GGDEF"/>
    <property type="match status" value="1"/>
</dbReference>
<keyword evidence="6" id="KW-1185">Reference proteome</keyword>
<evidence type="ECO:0000259" key="4">
    <source>
        <dbReference type="PROSITE" id="PS50887"/>
    </source>
</evidence>
<dbReference type="InterPro" id="IPR001633">
    <property type="entry name" value="EAL_dom"/>
</dbReference>
<feature type="domain" description="PAS" evidence="1">
    <location>
        <begin position="283"/>
        <end position="329"/>
    </location>
</feature>
<dbReference type="InterPro" id="IPR052155">
    <property type="entry name" value="Biofilm_reg_signaling"/>
</dbReference>
<feature type="domain" description="GGDEF" evidence="4">
    <location>
        <begin position="432"/>
        <end position="565"/>
    </location>
</feature>
<dbReference type="Gene3D" id="3.30.70.270">
    <property type="match status" value="1"/>
</dbReference>
<feature type="domain" description="PAC" evidence="2">
    <location>
        <begin position="356"/>
        <end position="408"/>
    </location>
</feature>
<dbReference type="SMART" id="SM00091">
    <property type="entry name" value="PAS"/>
    <property type="match status" value="1"/>
</dbReference>
<sequence>MEALIKQVINAQNEQELYLHCLNELFVRYQPEHCLVAEYDLKAKMARTTTYLAHGELSENFSYSLIGTPCERVLDERNICSYSSNVQQQFPDDIALQDLNAQSYIGIPLQIKDGRIVGVLALLFSSPIVEKQLDKDWLLTVGFLIGKTILQQRLAKDKNRLLAQFERSEQITQSCSWTWDVDSNYFSVSSNLSVMFDIADTERLTFDEFFTRYIFRSSERFNHFVSCAVNPDKIGKITVHQEHTNCGLELEITYSKHYDENNTLQRIEGNIKDISDFWQLESDHRLAKKIIDLSTNGVIVTDENNLILNMNTQAEEITGFQLEEVYGKTPAIFSSDIHDRKFYKSMWNAIQRDQYWSGEVWNKTKTGAVYPEKLSISSLQDRNGVTKNYIAIFDDLSDRKSIESELLKYKNEQDFTGLMTRTKFIQHLEDHQELIVGLIDISRFSAINNLYGESFGNKVLSYVGLLLYRNFNDESLSICRYGADQFALTWHKDKLDDIETLITSIRNKVEKEFSIEGRVMNLNINIGYTLPSNPKSDTHLLTQAYYALDQAKSQIQPSTVRYSNFLEKNIARRHLLGASLKQALDEERLHVEYQPIYDLVTNRIVKFEALARWTENGDAISPYEFIPIAEDLGYISQLGKLILRKVCLDIKQLKKLGYEDVVVSVNRSIDELCNEDPNNCSITNELANHGLATSDIIIEITESIPLEDKPEVQELLTTLRNQGLKLALDDFGTGFASFSNLMKNTVDILKIDRSFIRNIESDKNNSVLVESVNLLATQLGLDVIAEGVETEEQLQLLNSMGCRYIQGYYISKPAPFEQAVTLLDQCFSIELTSCH</sequence>
<dbReference type="CDD" id="cd01949">
    <property type="entry name" value="GGDEF"/>
    <property type="match status" value="1"/>
</dbReference>
<dbReference type="PANTHER" id="PTHR44757:SF2">
    <property type="entry name" value="BIOFILM ARCHITECTURE MAINTENANCE PROTEIN MBAA"/>
    <property type="match status" value="1"/>
</dbReference>
<dbReference type="Proteomes" id="UP000571701">
    <property type="component" value="Unassembled WGS sequence"/>
</dbReference>
<dbReference type="AlphaFoldDB" id="A0A7W2IUM4"/>
<dbReference type="EMBL" id="JACFYF010000007">
    <property type="protein sequence ID" value="MBA5763222.1"/>
    <property type="molecule type" value="Genomic_DNA"/>
</dbReference>
<dbReference type="Pfam" id="PF00989">
    <property type="entry name" value="PAS"/>
    <property type="match status" value="1"/>
</dbReference>
<dbReference type="RefSeq" id="WP_182109237.1">
    <property type="nucleotide sequence ID" value="NZ_JACFYF010000007.1"/>
</dbReference>
<dbReference type="NCBIfam" id="TIGR00254">
    <property type="entry name" value="GGDEF"/>
    <property type="match status" value="1"/>
</dbReference>